<comment type="caution">
    <text evidence="7">The sequence shown here is derived from an EMBL/GenBank/DDBJ whole genome shotgun (WGS) entry which is preliminary data.</text>
</comment>
<evidence type="ECO:0000313" key="7">
    <source>
        <dbReference type="EMBL" id="KGF31676.1"/>
    </source>
</evidence>
<name>A0A095ZBE6_9BURK</name>
<keyword evidence="3 5" id="KW-0732">Signal</keyword>
<dbReference type="InterPro" id="IPR001638">
    <property type="entry name" value="Solute-binding_3/MltF_N"/>
</dbReference>
<protein>
    <submittedName>
        <fullName evidence="7">ABC transporter substrate-binding protein</fullName>
    </submittedName>
</protein>
<accession>A0A095ZBE6</accession>
<comment type="subcellular location">
    <subcellularLocation>
        <location evidence="1">Cell envelope</location>
    </subcellularLocation>
</comment>
<evidence type="ECO:0000256" key="3">
    <source>
        <dbReference type="ARBA" id="ARBA00022729"/>
    </source>
</evidence>
<evidence type="ECO:0000313" key="8">
    <source>
        <dbReference type="Proteomes" id="UP000029629"/>
    </source>
</evidence>
<dbReference type="SUPFAM" id="SSF53850">
    <property type="entry name" value="Periplasmic binding protein-like II"/>
    <property type="match status" value="1"/>
</dbReference>
<dbReference type="InterPro" id="IPR018313">
    <property type="entry name" value="SBP_3_CS"/>
</dbReference>
<comment type="similarity">
    <text evidence="2 4">Belongs to the bacterial solute-binding protein 3 family.</text>
</comment>
<feature type="domain" description="Solute-binding protein family 3/N-terminal" evidence="6">
    <location>
        <begin position="27"/>
        <end position="257"/>
    </location>
</feature>
<dbReference type="Pfam" id="PF00497">
    <property type="entry name" value="SBP_bac_3"/>
    <property type="match status" value="1"/>
</dbReference>
<keyword evidence="8" id="KW-1185">Reference proteome</keyword>
<dbReference type="RefSeq" id="WP_036557865.1">
    <property type="nucleotide sequence ID" value="NZ_JRNI01000011.1"/>
</dbReference>
<organism evidence="7 8">
    <name type="scientific">Oligella urethralis DNF00040</name>
    <dbReference type="NCBI Taxonomy" id="1401065"/>
    <lineage>
        <taxon>Bacteria</taxon>
        <taxon>Pseudomonadati</taxon>
        <taxon>Pseudomonadota</taxon>
        <taxon>Betaproteobacteria</taxon>
        <taxon>Burkholderiales</taxon>
        <taxon>Alcaligenaceae</taxon>
        <taxon>Oligella</taxon>
    </lineage>
</organism>
<dbReference type="SMART" id="SM00062">
    <property type="entry name" value="PBPb"/>
    <property type="match status" value="1"/>
</dbReference>
<sequence>MKKITSLVAASLVALASFSAAAQDKAELRIGAEAAYAPFEYKLPSGELAGYDIDIGNAICEKLAMQCVWIEQPFDSLIPGLLARKFDLVHSAITVTEERKKVISFTDPLYEVTSQLVAAKDSGIDGSDESLKGKTVGVLQGSVQETYARKRWDRRSGVRVTSYVEQSQTIADLKVGRVDAILFESPNAVEGLLNTAEGAGFIFVGEPIVNDPIMNNEIAIGIRKEDTELKSKIDGALKALKDEGVLDELAKKYFQDGEISVIK</sequence>
<dbReference type="PANTHER" id="PTHR35936:SF13">
    <property type="entry name" value="HISTIDINE-BINDING PERIPLASMIC PROTEIN"/>
    <property type="match status" value="1"/>
</dbReference>
<dbReference type="AlphaFoldDB" id="A0A095ZBE6"/>
<evidence type="ECO:0000256" key="1">
    <source>
        <dbReference type="ARBA" id="ARBA00004196"/>
    </source>
</evidence>
<evidence type="ECO:0000259" key="6">
    <source>
        <dbReference type="SMART" id="SM00062"/>
    </source>
</evidence>
<dbReference type="PANTHER" id="PTHR35936">
    <property type="entry name" value="MEMBRANE-BOUND LYTIC MUREIN TRANSGLYCOSYLASE F"/>
    <property type="match status" value="1"/>
</dbReference>
<evidence type="ECO:0000256" key="2">
    <source>
        <dbReference type="ARBA" id="ARBA00010333"/>
    </source>
</evidence>
<reference evidence="7 8" key="1">
    <citation type="submission" date="2014-07" db="EMBL/GenBank/DDBJ databases">
        <authorList>
            <person name="McCorrison J."/>
            <person name="Sanka R."/>
            <person name="Torralba M."/>
            <person name="Gillis M."/>
            <person name="Haft D.H."/>
            <person name="Methe B."/>
            <person name="Sutton G."/>
            <person name="Nelson K.E."/>
        </authorList>
    </citation>
    <scope>NUCLEOTIDE SEQUENCE [LARGE SCALE GENOMIC DNA]</scope>
    <source>
        <strain evidence="7 8">DNF00040</strain>
    </source>
</reference>
<dbReference type="eggNOG" id="COG0834">
    <property type="taxonomic scope" value="Bacteria"/>
</dbReference>
<dbReference type="EMBL" id="JRNI01000011">
    <property type="protein sequence ID" value="KGF31676.1"/>
    <property type="molecule type" value="Genomic_DNA"/>
</dbReference>
<feature type="chain" id="PRO_5001915291" evidence="5">
    <location>
        <begin position="23"/>
        <end position="263"/>
    </location>
</feature>
<dbReference type="PROSITE" id="PS01039">
    <property type="entry name" value="SBP_BACTERIAL_3"/>
    <property type="match status" value="1"/>
</dbReference>
<proteinExistence type="inferred from homology"/>
<evidence type="ECO:0000256" key="4">
    <source>
        <dbReference type="RuleBase" id="RU003744"/>
    </source>
</evidence>
<feature type="signal peptide" evidence="5">
    <location>
        <begin position="1"/>
        <end position="22"/>
    </location>
</feature>
<gene>
    <name evidence="7" type="ORF">HMPREF2130_02750</name>
</gene>
<dbReference type="Gene3D" id="3.40.190.10">
    <property type="entry name" value="Periplasmic binding protein-like II"/>
    <property type="match status" value="2"/>
</dbReference>
<evidence type="ECO:0000256" key="5">
    <source>
        <dbReference type="SAM" id="SignalP"/>
    </source>
</evidence>
<dbReference type="Proteomes" id="UP000029629">
    <property type="component" value="Unassembled WGS sequence"/>
</dbReference>
<dbReference type="GO" id="GO:0030313">
    <property type="term" value="C:cell envelope"/>
    <property type="evidence" value="ECO:0007669"/>
    <property type="project" value="UniProtKB-SubCell"/>
</dbReference>
<dbReference type="OrthoDB" id="368476at2"/>